<accession>A0A1E5L572</accession>
<organism evidence="4 5">
    <name type="scientific">Desulfuribacillus stibiiarsenatis</name>
    <dbReference type="NCBI Taxonomy" id="1390249"/>
    <lineage>
        <taxon>Bacteria</taxon>
        <taxon>Bacillati</taxon>
        <taxon>Bacillota</taxon>
        <taxon>Desulfuribacillia</taxon>
        <taxon>Desulfuribacillales</taxon>
        <taxon>Desulfuribacillaceae</taxon>
        <taxon>Desulfuribacillus</taxon>
    </lineage>
</organism>
<dbReference type="InterPro" id="IPR047180">
    <property type="entry name" value="HoxX-like"/>
</dbReference>
<dbReference type="PANTHER" id="PTHR43388:SF1">
    <property type="entry name" value="HYDROGENASE MATURATION FACTOR HOXX"/>
    <property type="match status" value="1"/>
</dbReference>
<dbReference type="InterPro" id="IPR009188">
    <property type="entry name" value="NiFe-hyd_mat_HypX/HoxX"/>
</dbReference>
<dbReference type="Pfam" id="PF00378">
    <property type="entry name" value="ECH_1"/>
    <property type="match status" value="1"/>
</dbReference>
<dbReference type="SUPFAM" id="SSF52096">
    <property type="entry name" value="ClpP/crotonase"/>
    <property type="match status" value="1"/>
</dbReference>
<evidence type="ECO:0000256" key="1">
    <source>
        <dbReference type="RuleBase" id="RU003707"/>
    </source>
</evidence>
<name>A0A1E5L572_9FIRM</name>
<gene>
    <name evidence="4" type="ORF">BHU72_04245</name>
</gene>
<dbReference type="GO" id="GO:0003824">
    <property type="term" value="F:catalytic activity"/>
    <property type="evidence" value="ECO:0007669"/>
    <property type="project" value="InterPro"/>
</dbReference>
<dbReference type="CDD" id="cd06558">
    <property type="entry name" value="crotonase-like"/>
    <property type="match status" value="1"/>
</dbReference>
<dbReference type="InterPro" id="IPR005793">
    <property type="entry name" value="Formyl_trans_C"/>
</dbReference>
<dbReference type="InterPro" id="IPR011034">
    <property type="entry name" value="Formyl_transferase-like_C_sf"/>
</dbReference>
<protein>
    <submittedName>
        <fullName evidence="4">Hydrogenase maturation protein</fullName>
    </submittedName>
</protein>
<feature type="domain" description="Formyl transferase C-terminal" evidence="3">
    <location>
        <begin position="174"/>
        <end position="258"/>
    </location>
</feature>
<dbReference type="PIRSF" id="PIRSF006787">
    <property type="entry name" value="Hydrgn_mat_HoxX"/>
    <property type="match status" value="1"/>
</dbReference>
<evidence type="ECO:0000259" key="3">
    <source>
        <dbReference type="Pfam" id="PF02911"/>
    </source>
</evidence>
<keyword evidence="5" id="KW-1185">Reference proteome</keyword>
<dbReference type="InterPro" id="IPR036477">
    <property type="entry name" value="Formyl_transf_N_sf"/>
</dbReference>
<dbReference type="InterPro" id="IPR001753">
    <property type="entry name" value="Enoyl-CoA_hydra/iso"/>
</dbReference>
<dbReference type="Proteomes" id="UP000095255">
    <property type="component" value="Unassembled WGS sequence"/>
</dbReference>
<dbReference type="EMBL" id="MJAT01000022">
    <property type="protein sequence ID" value="OEH85312.1"/>
    <property type="molecule type" value="Genomic_DNA"/>
</dbReference>
<dbReference type="AlphaFoldDB" id="A0A1E5L572"/>
<feature type="domain" description="Formyl transferase N-terminal" evidence="2">
    <location>
        <begin position="35"/>
        <end position="138"/>
    </location>
</feature>
<comment type="caution">
    <text evidence="4">The sequence shown here is derived from an EMBL/GenBank/DDBJ whole genome shotgun (WGS) entry which is preliminary data.</text>
</comment>
<dbReference type="PANTHER" id="PTHR43388">
    <property type="entry name" value="HYDROGENASE MATURATION FACTOR HOXX"/>
    <property type="match status" value="1"/>
</dbReference>
<sequence length="560" mass="62625">MKILFLVSAHNSLSQRAYVELTDRGHNVLVQLSTSSEKMLEAAERFNPSLIIAPFLKEYIPDQLWMRYKCIIVHPGVKGDRGPSSLDWAILNGKKLWGVTLLEASPEMDAGDIWATHNFPVRNASKSALYRKEGCDAAIKGLLDTIEKFESGTFKPTPLDYSHSDTIGILHTPMKQLDRAINWHEPTSQIARKIRCADSQPGVLDTINGQSYYLYGVHEESKLKGAPGDIIAKRDGAICRATGDGAVWISHLKKKPLQGELSCKLPAEMVLQDQLDQVPSIALSPFDSHSGSTYREIFYHEKNEVGYLQFNFYNGAMSTEQCYRLRDAYQTALSKNTKVLVLLGGQDFWSNGIHLNVIEASPHPGHESWRNINAIDDLVRDIILTDSKIVISALQGNAAAGGVIMALASDYVFARDGIILNPHYKKMGLYGSEYWTYLLPSRVGTTLTSTLTESCLPLSTRKAKAIGLIDVIYDSSALIPGVKAFVEHLVASKKYEQLLKDKQIQRKLDEQIKPLEDYRNEELSHMWDNFFSISSTYHTARKQFVYKLSCVTAKSCSGKQ</sequence>
<evidence type="ECO:0000313" key="5">
    <source>
        <dbReference type="Proteomes" id="UP000095255"/>
    </source>
</evidence>
<dbReference type="SUPFAM" id="SSF50486">
    <property type="entry name" value="FMT C-terminal domain-like"/>
    <property type="match status" value="1"/>
</dbReference>
<dbReference type="CDD" id="cd08701">
    <property type="entry name" value="FMT_C_HypX"/>
    <property type="match status" value="1"/>
</dbReference>
<dbReference type="Gene3D" id="3.90.226.10">
    <property type="entry name" value="2-enoyl-CoA Hydratase, Chain A, domain 1"/>
    <property type="match status" value="1"/>
</dbReference>
<dbReference type="PROSITE" id="PS00166">
    <property type="entry name" value="ENOYL_COA_HYDRATASE"/>
    <property type="match status" value="1"/>
</dbReference>
<evidence type="ECO:0000259" key="2">
    <source>
        <dbReference type="Pfam" id="PF00551"/>
    </source>
</evidence>
<dbReference type="STRING" id="1390249.BHU72_04245"/>
<proteinExistence type="inferred from homology"/>
<dbReference type="Pfam" id="PF02911">
    <property type="entry name" value="Formyl_trans_C"/>
    <property type="match status" value="1"/>
</dbReference>
<dbReference type="CDD" id="cd08650">
    <property type="entry name" value="FMT_core_HypX_N"/>
    <property type="match status" value="1"/>
</dbReference>
<comment type="similarity">
    <text evidence="1">Belongs to the enoyl-CoA hydratase/isomerase family.</text>
</comment>
<dbReference type="InterPro" id="IPR029045">
    <property type="entry name" value="ClpP/crotonase-like_dom_sf"/>
</dbReference>
<dbReference type="InterPro" id="IPR002376">
    <property type="entry name" value="Formyl_transf_N"/>
</dbReference>
<dbReference type="OrthoDB" id="580992at2"/>
<dbReference type="Gene3D" id="3.40.50.12230">
    <property type="match status" value="1"/>
</dbReference>
<dbReference type="InterPro" id="IPR018376">
    <property type="entry name" value="Enoyl-CoA_hyd/isom_CS"/>
</dbReference>
<reference evidence="4 5" key="1">
    <citation type="submission" date="2016-09" db="EMBL/GenBank/DDBJ databases">
        <title>Desulfuribacillus arsenicus sp. nov., an obligately anaerobic, dissimilatory arsenic- and antimonate-reducing bacterium isolated from anoxic sediments.</title>
        <authorList>
            <person name="Abin C.A."/>
            <person name="Hollibaugh J.T."/>
        </authorList>
    </citation>
    <scope>NUCLEOTIDE SEQUENCE [LARGE SCALE GENOMIC DNA]</scope>
    <source>
        <strain evidence="4 5">MLFW-2</strain>
    </source>
</reference>
<dbReference type="Pfam" id="PF00551">
    <property type="entry name" value="Formyl_trans_N"/>
    <property type="match status" value="1"/>
</dbReference>
<dbReference type="SUPFAM" id="SSF53328">
    <property type="entry name" value="Formyltransferase"/>
    <property type="match status" value="1"/>
</dbReference>
<evidence type="ECO:0000313" key="4">
    <source>
        <dbReference type="EMBL" id="OEH85312.1"/>
    </source>
</evidence>